<reference evidence="2" key="1">
    <citation type="submission" date="2022-02" db="EMBL/GenBank/DDBJ databases">
        <authorList>
            <person name="Henning P.M."/>
            <person name="McCubbin A.G."/>
            <person name="Shore J.S."/>
        </authorList>
    </citation>
    <scope>NUCLEOTIDE SEQUENCE</scope>
    <source>
        <strain evidence="2">F60SS</strain>
        <tissue evidence="2">Leaves</tissue>
    </source>
</reference>
<comment type="caution">
    <text evidence="2">The sequence shown here is derived from an EMBL/GenBank/DDBJ whole genome shotgun (WGS) entry which is preliminary data.</text>
</comment>
<dbReference type="PANTHER" id="PTHR38225">
    <property type="entry name" value="PROTEIN, PUTATIVE-RELATED"/>
    <property type="match status" value="1"/>
</dbReference>
<dbReference type="AlphaFoldDB" id="A0A9Q0EY20"/>
<dbReference type="OrthoDB" id="1667576at2759"/>
<proteinExistence type="predicted"/>
<accession>A0A9Q0EY20</accession>
<gene>
    <name evidence="2" type="ORF">Tsubulata_048539</name>
</gene>
<protein>
    <submittedName>
        <fullName evidence="2">Uncharacterized protein</fullName>
    </submittedName>
</protein>
<keyword evidence="1" id="KW-0472">Membrane</keyword>
<sequence length="132" mass="15119">MTPILSAFCSLSFPPCRHKQHKYPRIRSQRFSDDGASASIVDANLGILRRRIEEARMKERLDTWCRLKNYNNGWNYQYSGDDIDHDRQKRDAELVMSGCLELMGSIGGAFGFVFLSGSLFIFLVSVLVHWGK</sequence>
<keyword evidence="1" id="KW-0812">Transmembrane</keyword>
<evidence type="ECO:0000313" key="3">
    <source>
        <dbReference type="Proteomes" id="UP001141552"/>
    </source>
</evidence>
<feature type="transmembrane region" description="Helical" evidence="1">
    <location>
        <begin position="106"/>
        <end position="130"/>
    </location>
</feature>
<evidence type="ECO:0000313" key="2">
    <source>
        <dbReference type="EMBL" id="KAJ4821890.1"/>
    </source>
</evidence>
<keyword evidence="1" id="KW-1133">Transmembrane helix</keyword>
<dbReference type="EMBL" id="JAKUCV010007823">
    <property type="protein sequence ID" value="KAJ4821890.1"/>
    <property type="molecule type" value="Genomic_DNA"/>
</dbReference>
<keyword evidence="3" id="KW-1185">Reference proteome</keyword>
<dbReference type="PANTHER" id="PTHR38225:SF3">
    <property type="entry name" value="RX N-TERMINAL DOMAIN-CONTAINING PROTEIN"/>
    <property type="match status" value="1"/>
</dbReference>
<dbReference type="Proteomes" id="UP001141552">
    <property type="component" value="Unassembled WGS sequence"/>
</dbReference>
<reference evidence="2" key="2">
    <citation type="journal article" date="2023" name="Plants (Basel)">
        <title>Annotation of the Turnera subulata (Passifloraceae) Draft Genome Reveals the S-Locus Evolved after the Divergence of Turneroideae from Passifloroideae in a Stepwise Manner.</title>
        <authorList>
            <person name="Henning P.M."/>
            <person name="Roalson E.H."/>
            <person name="Mir W."/>
            <person name="McCubbin A.G."/>
            <person name="Shore J.S."/>
        </authorList>
    </citation>
    <scope>NUCLEOTIDE SEQUENCE</scope>
    <source>
        <strain evidence="2">F60SS</strain>
    </source>
</reference>
<organism evidence="2 3">
    <name type="scientific">Turnera subulata</name>
    <dbReference type="NCBI Taxonomy" id="218843"/>
    <lineage>
        <taxon>Eukaryota</taxon>
        <taxon>Viridiplantae</taxon>
        <taxon>Streptophyta</taxon>
        <taxon>Embryophyta</taxon>
        <taxon>Tracheophyta</taxon>
        <taxon>Spermatophyta</taxon>
        <taxon>Magnoliopsida</taxon>
        <taxon>eudicotyledons</taxon>
        <taxon>Gunneridae</taxon>
        <taxon>Pentapetalae</taxon>
        <taxon>rosids</taxon>
        <taxon>fabids</taxon>
        <taxon>Malpighiales</taxon>
        <taxon>Passifloraceae</taxon>
        <taxon>Turnera</taxon>
    </lineage>
</organism>
<evidence type="ECO:0000256" key="1">
    <source>
        <dbReference type="SAM" id="Phobius"/>
    </source>
</evidence>
<name>A0A9Q0EY20_9ROSI</name>